<comment type="function">
    <text evidence="12">Acetylxylan esterase involved in the hydrolysis of xylan, a major structural heterogeneous polysaccharide found in plant biomass representing the second most abundant polysaccharide in the biosphere, after cellulose. Degrades acetylated xylans by cleaving acetyl side groups from the hetero-xylan backbone.</text>
</comment>
<keyword evidence="11 13" id="KW-0624">Polysaccharide degradation</keyword>
<dbReference type="PANTHER" id="PTHR43037:SF3">
    <property type="entry name" value="FERULOYL ESTERASE B"/>
    <property type="match status" value="1"/>
</dbReference>
<evidence type="ECO:0000256" key="6">
    <source>
        <dbReference type="ARBA" id="ARBA00022525"/>
    </source>
</evidence>
<evidence type="ECO:0000256" key="8">
    <source>
        <dbReference type="ARBA" id="ARBA00022801"/>
    </source>
</evidence>
<evidence type="ECO:0000256" key="7">
    <source>
        <dbReference type="ARBA" id="ARBA00022729"/>
    </source>
</evidence>
<evidence type="ECO:0000256" key="9">
    <source>
        <dbReference type="ARBA" id="ARBA00023180"/>
    </source>
</evidence>
<keyword evidence="8 13" id="KW-0378">Hydrolase</keyword>
<comment type="similarity">
    <text evidence="3">Belongs to the carbohydrate esterase 1 (CE1) family. AxeA subfamily.</text>
</comment>
<proteinExistence type="inferred from homology"/>
<dbReference type="InterPro" id="IPR029058">
    <property type="entry name" value="AB_hydrolase_fold"/>
</dbReference>
<dbReference type="Proteomes" id="UP001610335">
    <property type="component" value="Unassembled WGS sequence"/>
</dbReference>
<dbReference type="Gene3D" id="3.40.50.1820">
    <property type="entry name" value="alpha/beta hydrolase"/>
    <property type="match status" value="1"/>
</dbReference>
<evidence type="ECO:0000256" key="4">
    <source>
        <dbReference type="ARBA" id="ARBA00011245"/>
    </source>
</evidence>
<comment type="subunit">
    <text evidence="4">Monomer.</text>
</comment>
<protein>
    <recommendedName>
        <fullName evidence="13">Carboxylic ester hydrolase</fullName>
        <ecNumber evidence="13">3.1.1.-</ecNumber>
    </recommendedName>
</protein>
<dbReference type="Pfam" id="PF10503">
    <property type="entry name" value="Esterase_PHB"/>
    <property type="match status" value="1"/>
</dbReference>
<evidence type="ECO:0000256" key="2">
    <source>
        <dbReference type="ARBA" id="ARBA00004613"/>
    </source>
</evidence>
<accession>A0ABR4HVQ6</accession>
<keyword evidence="7 13" id="KW-0732">Signal</keyword>
<dbReference type="PANTHER" id="PTHR43037">
    <property type="entry name" value="UNNAMED PRODUCT-RELATED"/>
    <property type="match status" value="1"/>
</dbReference>
<dbReference type="GO" id="GO:0016787">
    <property type="term" value="F:hydrolase activity"/>
    <property type="evidence" value="ECO:0007669"/>
    <property type="project" value="UniProtKB-KW"/>
</dbReference>
<evidence type="ECO:0000256" key="5">
    <source>
        <dbReference type="ARBA" id="ARBA00022487"/>
    </source>
</evidence>
<comment type="catalytic activity">
    <reaction evidence="1">
        <text>Deacetylation of xylans and xylo-oligosaccharides.</text>
        <dbReference type="EC" id="3.1.1.72"/>
    </reaction>
</comment>
<dbReference type="InterPro" id="IPR010126">
    <property type="entry name" value="Esterase_phb"/>
</dbReference>
<comment type="function">
    <text evidence="13">Esterase involved in the hydrolysis of xylan, a major structural heterogeneous polysaccharide found in plant biomass representing the second most abundant polysaccharide in the biosphere, after cellulose.</text>
</comment>
<dbReference type="SUPFAM" id="SSF53474">
    <property type="entry name" value="alpha/beta-Hydrolases"/>
    <property type="match status" value="2"/>
</dbReference>
<keyword evidence="10 13" id="KW-0119">Carbohydrate metabolism</keyword>
<dbReference type="InterPro" id="IPR050955">
    <property type="entry name" value="Plant_Biomass_Hydrol_Est"/>
</dbReference>
<dbReference type="EMBL" id="JBFXLS010000076">
    <property type="protein sequence ID" value="KAL2819579.1"/>
    <property type="molecule type" value="Genomic_DNA"/>
</dbReference>
<reference evidence="14 15" key="1">
    <citation type="submission" date="2024-07" db="EMBL/GenBank/DDBJ databases">
        <title>Section-level genome sequencing and comparative genomics of Aspergillus sections Usti and Cavernicolus.</title>
        <authorList>
            <consortium name="Lawrence Berkeley National Laboratory"/>
            <person name="Nybo J.L."/>
            <person name="Vesth T.C."/>
            <person name="Theobald S."/>
            <person name="Frisvad J.C."/>
            <person name="Larsen T.O."/>
            <person name="Kjaerboelling I."/>
            <person name="Rothschild-Mancinelli K."/>
            <person name="Lyhne E.K."/>
            <person name="Kogle M.E."/>
            <person name="Barry K."/>
            <person name="Clum A."/>
            <person name="Na H."/>
            <person name="Ledsgaard L."/>
            <person name="Lin J."/>
            <person name="Lipzen A."/>
            <person name="Kuo A."/>
            <person name="Riley R."/>
            <person name="Mondo S."/>
            <person name="LaButti K."/>
            <person name="Haridas S."/>
            <person name="Pangalinan J."/>
            <person name="Salamov A.A."/>
            <person name="Simmons B.A."/>
            <person name="Magnuson J.K."/>
            <person name="Chen J."/>
            <person name="Drula E."/>
            <person name="Henrissat B."/>
            <person name="Wiebenga A."/>
            <person name="Lubbers R.J."/>
            <person name="Gomes A.C."/>
            <person name="Makela M.R."/>
            <person name="Stajich J."/>
            <person name="Grigoriev I.V."/>
            <person name="Mortensen U.H."/>
            <person name="De vries R.P."/>
            <person name="Baker S.E."/>
            <person name="Andersen M.R."/>
        </authorList>
    </citation>
    <scope>NUCLEOTIDE SEQUENCE [LARGE SCALE GENOMIC DNA]</scope>
    <source>
        <strain evidence="14 15">CBS 600.67</strain>
    </source>
</reference>
<feature type="chain" id="PRO_5044974690" description="Carboxylic ester hydrolase" evidence="13">
    <location>
        <begin position="17"/>
        <end position="291"/>
    </location>
</feature>
<keyword evidence="15" id="KW-1185">Reference proteome</keyword>
<evidence type="ECO:0000256" key="11">
    <source>
        <dbReference type="ARBA" id="ARBA00023326"/>
    </source>
</evidence>
<dbReference type="NCBIfam" id="TIGR01840">
    <property type="entry name" value="esterase_phb"/>
    <property type="match status" value="1"/>
</dbReference>
<comment type="caution">
    <text evidence="14">The sequence shown here is derived from an EMBL/GenBank/DDBJ whole genome shotgun (WGS) entry which is preliminary data.</text>
</comment>
<evidence type="ECO:0000256" key="3">
    <source>
        <dbReference type="ARBA" id="ARBA00007052"/>
    </source>
</evidence>
<sequence length="291" mass="30989">MKLATLLLAHLSVVSAATLSRVRNFGNNPGNNQMWIYVPDQLAPNPAVIVALHGCLGSARGYYGQVTDLPPASDTHGFIIIYPGSVDDFNCWDVASEASLTHNGGSDSLSIVNMVSYAIRHYNADPDKVFATGSSSGAMMTQILAAAYPDVFSAISAYSGLPYGCLRGSPGSSPFSADPACASGEVVRSKEEWAAEVRRAWPGYNGSYPAVQVWHGMADGVVDVQNYEEVVKQWTGVFGIGLTAENQDVPVEGYTQSVFGDEGELEGYLAEGVGHVVPTQVEATLRWFGLI</sequence>
<comment type="subcellular location">
    <subcellularLocation>
        <location evidence="2 13">Secreted</location>
    </subcellularLocation>
</comment>
<evidence type="ECO:0000256" key="12">
    <source>
        <dbReference type="ARBA" id="ARBA00037069"/>
    </source>
</evidence>
<gene>
    <name evidence="14" type="ORF">BDW59DRAFT_181650</name>
</gene>
<organism evidence="14 15">
    <name type="scientific">Aspergillus cavernicola</name>
    <dbReference type="NCBI Taxonomy" id="176166"/>
    <lineage>
        <taxon>Eukaryota</taxon>
        <taxon>Fungi</taxon>
        <taxon>Dikarya</taxon>
        <taxon>Ascomycota</taxon>
        <taxon>Pezizomycotina</taxon>
        <taxon>Eurotiomycetes</taxon>
        <taxon>Eurotiomycetidae</taxon>
        <taxon>Eurotiales</taxon>
        <taxon>Aspergillaceae</taxon>
        <taxon>Aspergillus</taxon>
        <taxon>Aspergillus subgen. Nidulantes</taxon>
    </lineage>
</organism>
<evidence type="ECO:0000313" key="14">
    <source>
        <dbReference type="EMBL" id="KAL2819579.1"/>
    </source>
</evidence>
<name>A0ABR4HVQ6_9EURO</name>
<keyword evidence="9" id="KW-0325">Glycoprotein</keyword>
<feature type="signal peptide" evidence="13">
    <location>
        <begin position="1"/>
        <end position="16"/>
    </location>
</feature>
<evidence type="ECO:0000313" key="15">
    <source>
        <dbReference type="Proteomes" id="UP001610335"/>
    </source>
</evidence>
<evidence type="ECO:0000256" key="10">
    <source>
        <dbReference type="ARBA" id="ARBA00023277"/>
    </source>
</evidence>
<keyword evidence="5 13" id="KW-0719">Serine esterase</keyword>
<evidence type="ECO:0000256" key="13">
    <source>
        <dbReference type="RuleBase" id="RU367147"/>
    </source>
</evidence>
<evidence type="ECO:0000256" key="1">
    <source>
        <dbReference type="ARBA" id="ARBA00001691"/>
    </source>
</evidence>
<dbReference type="EC" id="3.1.1.-" evidence="13"/>
<keyword evidence="6 13" id="KW-0964">Secreted</keyword>